<dbReference type="EMBL" id="LQRT01000024">
    <property type="protein sequence ID" value="KZS40044.1"/>
    <property type="molecule type" value="Genomic_DNA"/>
</dbReference>
<gene>
    <name evidence="2" type="ORF">AWE51_07985</name>
</gene>
<comment type="caution">
    <text evidence="2">The sequence shown here is derived from an EMBL/GenBank/DDBJ whole genome shotgun (WGS) entry which is preliminary data.</text>
</comment>
<dbReference type="InterPro" id="IPR024775">
    <property type="entry name" value="DinB-like"/>
</dbReference>
<dbReference type="STRING" id="1642818.AWE51_07985"/>
<evidence type="ECO:0000259" key="1">
    <source>
        <dbReference type="Pfam" id="PF12867"/>
    </source>
</evidence>
<proteinExistence type="predicted"/>
<dbReference type="OrthoDB" id="1524454at2"/>
<reference evidence="2 3" key="1">
    <citation type="submission" date="2016-01" db="EMBL/GenBank/DDBJ databases">
        <title>The draft genome sequence of Aquimarina sp. RZW4-3-2.</title>
        <authorList>
            <person name="Wang Y."/>
        </authorList>
    </citation>
    <scope>NUCLEOTIDE SEQUENCE [LARGE SCALE GENOMIC DNA]</scope>
    <source>
        <strain evidence="2 3">RZW4-3-2</strain>
    </source>
</reference>
<accession>A0A162CP16</accession>
<name>A0A162CP16_9FLAO</name>
<dbReference type="Pfam" id="PF12867">
    <property type="entry name" value="DinB_2"/>
    <property type="match status" value="1"/>
</dbReference>
<evidence type="ECO:0000313" key="3">
    <source>
        <dbReference type="Proteomes" id="UP000076715"/>
    </source>
</evidence>
<sequence length="183" mass="21229">MSSVELIQDLIERTREHINKAEQLKQLPLETLNWKKDQKSWSILECVEHLNRYGDFYIPEIEEKIKHSKSTSVDRFKSSGLGNYFANIMLPKEKLNTMKTFVSMNPLGSVLHPDVLSKFIQQQHLLIDALSLAKNVNLNTTKTSISISKWIKLKLGDTFRVVIYHNQRHIAQAERVLEQVSEN</sequence>
<keyword evidence="3" id="KW-1185">Reference proteome</keyword>
<dbReference type="AlphaFoldDB" id="A0A162CP16"/>
<dbReference type="InterPro" id="IPR034660">
    <property type="entry name" value="DinB/YfiT-like"/>
</dbReference>
<protein>
    <recommendedName>
        <fullName evidence="1">DinB-like domain-containing protein</fullName>
    </recommendedName>
</protein>
<organism evidence="2 3">
    <name type="scientific">Aquimarina aggregata</name>
    <dbReference type="NCBI Taxonomy" id="1642818"/>
    <lineage>
        <taxon>Bacteria</taxon>
        <taxon>Pseudomonadati</taxon>
        <taxon>Bacteroidota</taxon>
        <taxon>Flavobacteriia</taxon>
        <taxon>Flavobacteriales</taxon>
        <taxon>Flavobacteriaceae</taxon>
        <taxon>Aquimarina</taxon>
    </lineage>
</organism>
<evidence type="ECO:0000313" key="2">
    <source>
        <dbReference type="EMBL" id="KZS40044.1"/>
    </source>
</evidence>
<dbReference type="Gene3D" id="1.20.120.450">
    <property type="entry name" value="dinb family like domain"/>
    <property type="match status" value="1"/>
</dbReference>
<dbReference type="Proteomes" id="UP000076715">
    <property type="component" value="Unassembled WGS sequence"/>
</dbReference>
<dbReference type="SUPFAM" id="SSF109854">
    <property type="entry name" value="DinB/YfiT-like putative metalloenzymes"/>
    <property type="match status" value="2"/>
</dbReference>
<feature type="domain" description="DinB-like" evidence="1">
    <location>
        <begin position="12"/>
        <end position="173"/>
    </location>
</feature>